<dbReference type="EMBL" id="NMPM01000010">
    <property type="protein sequence ID" value="PAV27014.1"/>
    <property type="molecule type" value="Genomic_DNA"/>
</dbReference>
<sequence length="168" mass="18641">MRLPLFVAALSLLILTSSLRAESLDQQIADLKGDVAALNQTLFELEEDILHPANTQIAVYLSVDAGEGFSLDSVELQIDGRQAVSHLYTERERQALARGGVQRLYLGNLPAGEHTLSAVLNGQGDDSHYFRKKSEFRISKGSDQAQYQLVVDADQPGREPTFELQEWQ</sequence>
<feature type="coiled-coil region" evidence="1">
    <location>
        <begin position="21"/>
        <end position="48"/>
    </location>
</feature>
<evidence type="ECO:0000313" key="4">
    <source>
        <dbReference type="Proteomes" id="UP000218332"/>
    </source>
</evidence>
<dbReference type="AlphaFoldDB" id="A0A2A2I6V8"/>
<feature type="chain" id="PRO_5012313445" evidence="2">
    <location>
        <begin position="21"/>
        <end position="168"/>
    </location>
</feature>
<reference evidence="3 4" key="1">
    <citation type="submission" date="2017-07" db="EMBL/GenBank/DDBJ databases">
        <title>Tamlnaduibacter salinus (Mi-7) genome sequencing.</title>
        <authorList>
            <person name="Verma A."/>
            <person name="Krishnamurthi S."/>
        </authorList>
    </citation>
    <scope>NUCLEOTIDE SEQUENCE [LARGE SCALE GENOMIC DNA]</scope>
    <source>
        <strain evidence="3 4">Mi-7</strain>
    </source>
</reference>
<organism evidence="3 4">
    <name type="scientific">Tamilnaduibacter salinus</name>
    <dbReference type="NCBI Taxonomy" id="1484056"/>
    <lineage>
        <taxon>Bacteria</taxon>
        <taxon>Pseudomonadati</taxon>
        <taxon>Pseudomonadota</taxon>
        <taxon>Gammaproteobacteria</taxon>
        <taxon>Pseudomonadales</taxon>
        <taxon>Marinobacteraceae</taxon>
        <taxon>Tamilnaduibacter</taxon>
    </lineage>
</organism>
<proteinExistence type="predicted"/>
<evidence type="ECO:0000313" key="3">
    <source>
        <dbReference type="EMBL" id="PAV27014.1"/>
    </source>
</evidence>
<protein>
    <submittedName>
        <fullName evidence="3">AraC family transcriptional regulator</fullName>
    </submittedName>
</protein>
<feature type="signal peptide" evidence="2">
    <location>
        <begin position="1"/>
        <end position="20"/>
    </location>
</feature>
<keyword evidence="1" id="KW-0175">Coiled coil</keyword>
<evidence type="ECO:0000256" key="1">
    <source>
        <dbReference type="SAM" id="Coils"/>
    </source>
</evidence>
<dbReference type="RefSeq" id="WP_095609877.1">
    <property type="nucleotide sequence ID" value="NZ_NMPM01000010.1"/>
</dbReference>
<dbReference type="Proteomes" id="UP000218332">
    <property type="component" value="Unassembled WGS sequence"/>
</dbReference>
<accession>A0A2A2I6V8</accession>
<gene>
    <name evidence="3" type="ORF">CF392_02430</name>
</gene>
<keyword evidence="2" id="KW-0732">Signal</keyword>
<keyword evidence="4" id="KW-1185">Reference proteome</keyword>
<evidence type="ECO:0000256" key="2">
    <source>
        <dbReference type="SAM" id="SignalP"/>
    </source>
</evidence>
<comment type="caution">
    <text evidence="3">The sequence shown here is derived from an EMBL/GenBank/DDBJ whole genome shotgun (WGS) entry which is preliminary data.</text>
</comment>
<name>A0A2A2I6V8_9GAMM</name>